<evidence type="ECO:0000313" key="3">
    <source>
        <dbReference type="Proteomes" id="UP000233534"/>
    </source>
</evidence>
<dbReference type="GO" id="GO:0042601">
    <property type="term" value="C:endospore-forming forespore"/>
    <property type="evidence" value="ECO:0007669"/>
    <property type="project" value="TreeGrafter"/>
</dbReference>
<dbReference type="Pfam" id="PF20903">
    <property type="entry name" value="SPL"/>
    <property type="match status" value="1"/>
</dbReference>
<dbReference type="PANTHER" id="PTHR37822:SF2">
    <property type="entry name" value="SPORE PHOTOPRODUCT LYASE"/>
    <property type="match status" value="1"/>
</dbReference>
<dbReference type="PANTHER" id="PTHR37822">
    <property type="entry name" value="SPORE PHOTOPRODUCT LYASE-RELATED"/>
    <property type="match status" value="1"/>
</dbReference>
<dbReference type="Gene3D" id="3.80.30.30">
    <property type="match status" value="1"/>
</dbReference>
<keyword evidence="2" id="KW-0456">Lyase</keyword>
<accession>A0A2K9E7L3</accession>
<dbReference type="InterPro" id="IPR049539">
    <property type="entry name" value="SPL"/>
</dbReference>
<evidence type="ECO:0000256" key="1">
    <source>
        <dbReference type="SAM" id="MobiDB-lite"/>
    </source>
</evidence>
<protein>
    <submittedName>
        <fullName evidence="2">Spore photoproduct lyase</fullName>
        <ecNumber evidence="2">4.1.99.14</ecNumber>
    </submittedName>
</protein>
<feature type="compositionally biased region" description="Polar residues" evidence="1">
    <location>
        <begin position="1"/>
        <end position="13"/>
    </location>
</feature>
<evidence type="ECO:0000313" key="2">
    <source>
        <dbReference type="EMBL" id="AUG58458.1"/>
    </source>
</evidence>
<dbReference type="GO" id="GO:0003913">
    <property type="term" value="F:DNA photolyase activity"/>
    <property type="evidence" value="ECO:0007669"/>
    <property type="project" value="TreeGrafter"/>
</dbReference>
<sequence length="369" mass="43075">MKKYSNNLNNTGIQKHAGTENSNTPNFAAPNPAAPDKKKNIFNAIYVEEAALKYPVSQYVLQKYSHHTIIPIRHYKDVFNRTNQLFSIQKHNQSLILAVKDKPFLYKGPEVCQDFGHPNFYYTSFLLNCIFSCDYCYLQGMYPSANIVAFVNTEDFKNEIASKAMQEPLFLAASYDTDLIGFHNIIPYMDYFYDFFKEEKNLIVEIRTKSGNQSFYEKYKPLDNLIIAFTLSPKEIIEKYEKNTPPLEARIKAINAALKKGFKARICLDPIFISTENNELDSAYKNFYQYVFSNIDADKIIDIGFGFFRISKEFYKRIIKQPIYPNVFLEDFSKTGSVITYPEKLQAEKKLMHFEILKKYINEERIFDL</sequence>
<dbReference type="GO" id="GO:1904047">
    <property type="term" value="F:S-adenosyl-L-methionine binding"/>
    <property type="evidence" value="ECO:0007669"/>
    <property type="project" value="TreeGrafter"/>
</dbReference>
<gene>
    <name evidence="2" type="primary">splB</name>
    <name evidence="2" type="ORF">HVS_12925</name>
</gene>
<dbReference type="EC" id="4.1.99.14" evidence="2"/>
<dbReference type="RefSeq" id="WP_235827435.1">
    <property type="nucleotide sequence ID" value="NZ_CP025197.1"/>
</dbReference>
<proteinExistence type="predicted"/>
<dbReference type="Proteomes" id="UP000233534">
    <property type="component" value="Chromosome"/>
</dbReference>
<dbReference type="GO" id="GO:0051539">
    <property type="term" value="F:4 iron, 4 sulfur cluster binding"/>
    <property type="evidence" value="ECO:0007669"/>
    <property type="project" value="TreeGrafter"/>
</dbReference>
<organism evidence="2 3">
    <name type="scientific">Acetivibrio saccincola</name>
    <dbReference type="NCBI Taxonomy" id="1677857"/>
    <lineage>
        <taxon>Bacteria</taxon>
        <taxon>Bacillati</taxon>
        <taxon>Bacillota</taxon>
        <taxon>Clostridia</taxon>
        <taxon>Eubacteriales</taxon>
        <taxon>Oscillospiraceae</taxon>
        <taxon>Acetivibrio</taxon>
    </lineage>
</organism>
<reference evidence="2 3" key="1">
    <citation type="submission" date="2017-12" db="EMBL/GenBank/DDBJ databases">
        <title>Complete genome sequence of Herbivorax saccincola GGR1, a novel Cellulosome-producing hydrolytic bacterium in a thermophilic biogas plant, established by Illumina and Nanopore MinION sequencing.</title>
        <authorList>
            <person name="Pechtl A."/>
            <person name="Ruckert C."/>
            <person name="Koeck D.E."/>
            <person name="Maus I."/>
            <person name="Winkler A."/>
            <person name="Kalinowski J."/>
            <person name="Puhler A."/>
            <person name="Schwarz W.W."/>
            <person name="Zverlov V.V."/>
            <person name="Schluter A."/>
            <person name="Liebl W."/>
        </authorList>
    </citation>
    <scope>NUCLEOTIDE SEQUENCE [LARGE SCALE GENOMIC DNA]</scope>
    <source>
        <strain evidence="3">SR1</strain>
    </source>
</reference>
<dbReference type="KEGG" id="hsc:HVS_12925"/>
<dbReference type="AlphaFoldDB" id="A0A2K9E7L3"/>
<feature type="region of interest" description="Disordered" evidence="1">
    <location>
        <begin position="1"/>
        <end position="34"/>
    </location>
</feature>
<keyword evidence="3" id="KW-1185">Reference proteome</keyword>
<dbReference type="EMBL" id="CP025197">
    <property type="protein sequence ID" value="AUG58458.1"/>
    <property type="molecule type" value="Genomic_DNA"/>
</dbReference>
<name>A0A2K9E7L3_9FIRM</name>
<dbReference type="Gene3D" id="3.40.50.12110">
    <property type="match status" value="1"/>
</dbReference>
<feature type="compositionally biased region" description="Low complexity" evidence="1">
    <location>
        <begin position="21"/>
        <end position="31"/>
    </location>
</feature>